<proteinExistence type="predicted"/>
<dbReference type="GO" id="GO:0007031">
    <property type="term" value="P:peroxisome organization"/>
    <property type="evidence" value="ECO:0007669"/>
    <property type="project" value="InterPro"/>
</dbReference>
<evidence type="ECO:0000313" key="2">
    <source>
        <dbReference type="EMBL" id="ESL06606.1"/>
    </source>
</evidence>
<protein>
    <recommendedName>
        <fullName evidence="4">Peroxisome assembly protein 22</fullName>
    </recommendedName>
</protein>
<dbReference type="EMBL" id="AUPL01005717">
    <property type="protein sequence ID" value="ESL06606.1"/>
    <property type="molecule type" value="Genomic_DNA"/>
</dbReference>
<dbReference type="PANTHER" id="PTHR34126">
    <property type="entry name" value="PEROXISOME BIOGENESIS PROTEIN 22"/>
    <property type="match status" value="1"/>
</dbReference>
<dbReference type="OrthoDB" id="77656at2759"/>
<evidence type="ECO:0000256" key="1">
    <source>
        <dbReference type="SAM" id="Phobius"/>
    </source>
</evidence>
<evidence type="ECO:0008006" key="4">
    <source>
        <dbReference type="Google" id="ProtNLM"/>
    </source>
</evidence>
<keyword evidence="3" id="KW-1185">Reference proteome</keyword>
<keyword evidence="1" id="KW-0812">Transmembrane</keyword>
<dbReference type="AlphaFoldDB" id="A0A061IXN1"/>
<dbReference type="InterPro" id="IPR037485">
    <property type="entry name" value="PEX22"/>
</dbReference>
<keyword evidence="1" id="KW-0472">Membrane</keyword>
<gene>
    <name evidence="2" type="ORF">TRSC58_05717</name>
</gene>
<dbReference type="PANTHER" id="PTHR34126:SF1">
    <property type="entry name" value="PEROXISOME BIOGENESIS PROTEIN 22"/>
    <property type="match status" value="1"/>
</dbReference>
<dbReference type="VEuPathDB" id="TriTrypDB:TRSC58_05717"/>
<comment type="caution">
    <text evidence="2">The sequence shown here is derived from an EMBL/GenBank/DDBJ whole genome shotgun (WGS) entry which is preliminary data.</text>
</comment>
<sequence>MARKPVLEVLWQSTTTSNVWFVFAVAVGAVSLYVFLIKNPPGGGRRGAPAVPGAKDDKLSLRKRMQQRQFKGHRLCVAWEVLTDHGQWREHARETLMALVLDMEVYVMCRIQCKEDKKAVLAMLSEMPGLVRHRILFCETAKGYESFCRQIRPAVVVTHNKEQASFLSAVLPNVALVGAKAPEAAVTCVSSIYELLQESTA</sequence>
<evidence type="ECO:0000313" key="3">
    <source>
        <dbReference type="Proteomes" id="UP000031737"/>
    </source>
</evidence>
<keyword evidence="1" id="KW-1133">Transmembrane helix</keyword>
<name>A0A061IXN1_TRYRA</name>
<dbReference type="Pfam" id="PF22978">
    <property type="entry name" value="HAD_Pex22"/>
    <property type="match status" value="1"/>
</dbReference>
<reference evidence="2 3" key="1">
    <citation type="submission" date="2013-07" db="EMBL/GenBank/DDBJ databases">
        <authorList>
            <person name="Stoco P.H."/>
            <person name="Wagner G."/>
            <person name="Gerber A."/>
            <person name="Zaha A."/>
            <person name="Thompson C."/>
            <person name="Bartholomeu D.C."/>
            <person name="Luckemeyer D.D."/>
            <person name="Bahia D."/>
            <person name="Loreto E."/>
            <person name="Prestes E.B."/>
            <person name="Lima F.M."/>
            <person name="Rodrigues-Luiz G."/>
            <person name="Vallejo G.A."/>
            <person name="Filho J.F."/>
            <person name="Monteiro K.M."/>
            <person name="Tyler K.M."/>
            <person name="de Almeida L.G."/>
            <person name="Ortiz M.F."/>
            <person name="Siervo M.A."/>
            <person name="de Moraes M.H."/>
            <person name="Cunha O.L."/>
            <person name="Mendonca-Neto R."/>
            <person name="Silva R."/>
            <person name="Teixeira S.M."/>
            <person name="Murta S.M."/>
            <person name="Sincero T.C."/>
            <person name="Mendes T.A."/>
            <person name="Urmenyi T.P."/>
            <person name="Silva V.G."/>
            <person name="da Rocha W.D."/>
            <person name="Andersson B."/>
            <person name="Romanha A.J."/>
            <person name="Steindel M."/>
            <person name="de Vasconcelos A.T."/>
            <person name="Grisard E.C."/>
        </authorList>
    </citation>
    <scope>NUCLEOTIDE SEQUENCE [LARGE SCALE GENOMIC DNA]</scope>
    <source>
        <strain evidence="2 3">SC58</strain>
    </source>
</reference>
<accession>A0A061IXN1</accession>
<organism evidence="2 3">
    <name type="scientific">Trypanosoma rangeli SC58</name>
    <dbReference type="NCBI Taxonomy" id="429131"/>
    <lineage>
        <taxon>Eukaryota</taxon>
        <taxon>Discoba</taxon>
        <taxon>Euglenozoa</taxon>
        <taxon>Kinetoplastea</taxon>
        <taxon>Metakinetoplastina</taxon>
        <taxon>Trypanosomatida</taxon>
        <taxon>Trypanosomatidae</taxon>
        <taxon>Trypanosoma</taxon>
        <taxon>Herpetosoma</taxon>
    </lineage>
</organism>
<feature type="transmembrane region" description="Helical" evidence="1">
    <location>
        <begin position="20"/>
        <end position="37"/>
    </location>
</feature>
<dbReference type="Proteomes" id="UP000031737">
    <property type="component" value="Unassembled WGS sequence"/>
</dbReference>